<reference evidence="2" key="1">
    <citation type="submission" date="2020-10" db="EMBL/GenBank/DDBJ databases">
        <title>Unveiling of a novel bifunctional photoreceptor, Dualchrome1, isolated from a cosmopolitan green alga.</title>
        <authorList>
            <person name="Suzuki S."/>
            <person name="Kawachi M."/>
        </authorList>
    </citation>
    <scope>NUCLEOTIDE SEQUENCE</scope>
    <source>
        <strain evidence="2">NIES 2893</strain>
    </source>
</reference>
<keyword evidence="3" id="KW-1185">Reference proteome</keyword>
<dbReference type="AlphaFoldDB" id="A0A830HKL3"/>
<accession>A0A830HKL3</accession>
<evidence type="ECO:0000256" key="1">
    <source>
        <dbReference type="SAM" id="SignalP"/>
    </source>
</evidence>
<proteinExistence type="predicted"/>
<dbReference type="Proteomes" id="UP000660262">
    <property type="component" value="Unassembled WGS sequence"/>
</dbReference>
<protein>
    <submittedName>
        <fullName evidence="2">Uncharacterized protein</fullName>
    </submittedName>
</protein>
<dbReference type="EMBL" id="BNJQ01000012">
    <property type="protein sequence ID" value="GHP06091.1"/>
    <property type="molecule type" value="Genomic_DNA"/>
</dbReference>
<keyword evidence="1" id="KW-0732">Signal</keyword>
<evidence type="ECO:0000313" key="2">
    <source>
        <dbReference type="EMBL" id="GHP06091.1"/>
    </source>
</evidence>
<gene>
    <name evidence="2" type="ORF">PPROV_000483800</name>
</gene>
<organism evidence="2 3">
    <name type="scientific">Pycnococcus provasolii</name>
    <dbReference type="NCBI Taxonomy" id="41880"/>
    <lineage>
        <taxon>Eukaryota</taxon>
        <taxon>Viridiplantae</taxon>
        <taxon>Chlorophyta</taxon>
        <taxon>Pseudoscourfieldiophyceae</taxon>
        <taxon>Pseudoscourfieldiales</taxon>
        <taxon>Pycnococcaceae</taxon>
        <taxon>Pycnococcus</taxon>
    </lineage>
</organism>
<feature type="signal peptide" evidence="1">
    <location>
        <begin position="1"/>
        <end position="28"/>
    </location>
</feature>
<comment type="caution">
    <text evidence="2">The sequence shown here is derived from an EMBL/GenBank/DDBJ whole genome shotgun (WGS) entry which is preliminary data.</text>
</comment>
<sequence length="216" mass="23349">MTMSSKLLLFLVVAIFSMSLFALTSVHADDSNTNSTDSDAKKEMRMMMKEMMKDMMMPEKCQGKPLNYAGAYSLKSAHMSYDTTTSTLSGAEDQTLEFVISPGSAGKTSWIMNKYTGDPATRNIMTTRLASVEAGAGVKVDALCFAPPPKWGGKGMMSCVDTLDSGHTTVIPDEVNDDCEVVTASYKYTEAATVGCTETLCMPNTSEGKLTRVTEE</sequence>
<name>A0A830HKL3_9CHLO</name>
<feature type="chain" id="PRO_5032819733" evidence="1">
    <location>
        <begin position="29"/>
        <end position="216"/>
    </location>
</feature>
<evidence type="ECO:0000313" key="3">
    <source>
        <dbReference type="Proteomes" id="UP000660262"/>
    </source>
</evidence>